<comment type="caution">
    <text evidence="1">The sequence shown here is derived from an EMBL/GenBank/DDBJ whole genome shotgun (WGS) entry which is preliminary data.</text>
</comment>
<sequence length="139" mass="15475">MGNPYSVFGTDKSLEAEKGVKLEYDGFSINIHRAGGGNRNYQRVLANKMRPHRRKVEQGALGEEVSRRLLAEVYAEAVVTGWDGVTDRDGKALEFTAENCVTLLLDLPDLFDDIINSASDVRNFRAVELEIEEKNSAKS</sequence>
<evidence type="ECO:0000313" key="1">
    <source>
        <dbReference type="EMBL" id="PZQ46168.1"/>
    </source>
</evidence>
<evidence type="ECO:0008006" key="3">
    <source>
        <dbReference type="Google" id="ProtNLM"/>
    </source>
</evidence>
<dbReference type="Proteomes" id="UP000249417">
    <property type="component" value="Unassembled WGS sequence"/>
</dbReference>
<name>A0A2W5N0L6_9BACT</name>
<organism evidence="1 2">
    <name type="scientific">Micavibrio aeruginosavorus</name>
    <dbReference type="NCBI Taxonomy" id="349221"/>
    <lineage>
        <taxon>Bacteria</taxon>
        <taxon>Pseudomonadati</taxon>
        <taxon>Bdellovibrionota</taxon>
        <taxon>Bdellovibrionia</taxon>
        <taxon>Bdellovibrionales</taxon>
        <taxon>Pseudobdellovibrionaceae</taxon>
        <taxon>Micavibrio</taxon>
    </lineage>
</organism>
<gene>
    <name evidence="1" type="ORF">DI551_05675</name>
</gene>
<protein>
    <recommendedName>
        <fullName evidence="3">Tail assembly chaperone</fullName>
    </recommendedName>
</protein>
<evidence type="ECO:0000313" key="2">
    <source>
        <dbReference type="Proteomes" id="UP000249417"/>
    </source>
</evidence>
<dbReference type="EMBL" id="QFQB01000031">
    <property type="protein sequence ID" value="PZQ46168.1"/>
    <property type="molecule type" value="Genomic_DNA"/>
</dbReference>
<accession>A0A2W5N0L6</accession>
<dbReference type="AlphaFoldDB" id="A0A2W5N0L6"/>
<proteinExistence type="predicted"/>
<reference evidence="1 2" key="1">
    <citation type="submission" date="2017-08" db="EMBL/GenBank/DDBJ databases">
        <title>Infants hospitalized years apart are colonized by the same room-sourced microbial strains.</title>
        <authorList>
            <person name="Brooks B."/>
            <person name="Olm M.R."/>
            <person name="Firek B.A."/>
            <person name="Baker R."/>
            <person name="Thomas B.C."/>
            <person name="Morowitz M.J."/>
            <person name="Banfield J.F."/>
        </authorList>
    </citation>
    <scope>NUCLEOTIDE SEQUENCE [LARGE SCALE GENOMIC DNA]</scope>
    <source>
        <strain evidence="1">S2_005_002_R2_29</strain>
    </source>
</reference>